<keyword evidence="2 5" id="KW-0378">Hydrolase</keyword>
<evidence type="ECO:0000256" key="2">
    <source>
        <dbReference type="ARBA" id="ARBA00022801"/>
    </source>
</evidence>
<dbReference type="InterPro" id="IPR014016">
    <property type="entry name" value="UvrD-like_ATP-bd"/>
</dbReference>
<evidence type="ECO:0000313" key="7">
    <source>
        <dbReference type="EMBL" id="HAN25567.1"/>
    </source>
</evidence>
<dbReference type="GO" id="GO:0033202">
    <property type="term" value="C:DNA helicase complex"/>
    <property type="evidence" value="ECO:0007669"/>
    <property type="project" value="TreeGrafter"/>
</dbReference>
<dbReference type="GO" id="GO:0003677">
    <property type="term" value="F:DNA binding"/>
    <property type="evidence" value="ECO:0007669"/>
    <property type="project" value="InterPro"/>
</dbReference>
<dbReference type="AlphaFoldDB" id="A0A3C1KFW2"/>
<sequence length="222" mass="23132">MTVSAAAVAAALGQFPPTDEQARVIEAALGPALVVAGAGSGKTETMAGRVVWLVANRLVARHEVLGLTFTRKAAGELAERIERRLARLAEFEAAGLVDRLDELHAVGALDAFGELERAGAPAAERRARIADLAGRLGADAAAGAVDPDDLLDRPTVATYNSFADALVRDNAVLIGRDPDAQVLSESASWLLMRRVALDSDDSRLESRSESLGTIVSAALGLA</sequence>
<evidence type="ECO:0000256" key="3">
    <source>
        <dbReference type="ARBA" id="ARBA00022806"/>
    </source>
</evidence>
<keyword evidence="1 5" id="KW-0547">Nucleotide-binding</keyword>
<dbReference type="Pfam" id="PF00580">
    <property type="entry name" value="UvrD-helicase"/>
    <property type="match status" value="1"/>
</dbReference>
<comment type="caution">
    <text evidence="7">The sequence shown here is derived from an EMBL/GenBank/DDBJ whole genome shotgun (WGS) entry which is preliminary data.</text>
</comment>
<accession>A0A3C1KFW2</accession>
<dbReference type="PROSITE" id="PS51198">
    <property type="entry name" value="UVRD_HELICASE_ATP_BIND"/>
    <property type="match status" value="1"/>
</dbReference>
<dbReference type="GO" id="GO:0005829">
    <property type="term" value="C:cytosol"/>
    <property type="evidence" value="ECO:0007669"/>
    <property type="project" value="TreeGrafter"/>
</dbReference>
<feature type="non-terminal residue" evidence="7">
    <location>
        <position position="222"/>
    </location>
</feature>
<keyword evidence="3 5" id="KW-0347">Helicase</keyword>
<evidence type="ECO:0000256" key="1">
    <source>
        <dbReference type="ARBA" id="ARBA00022741"/>
    </source>
</evidence>
<dbReference type="Proteomes" id="UP000257479">
    <property type="component" value="Unassembled WGS sequence"/>
</dbReference>
<dbReference type="SUPFAM" id="SSF52540">
    <property type="entry name" value="P-loop containing nucleoside triphosphate hydrolases"/>
    <property type="match status" value="1"/>
</dbReference>
<dbReference type="GO" id="GO:0005524">
    <property type="term" value="F:ATP binding"/>
    <property type="evidence" value="ECO:0007669"/>
    <property type="project" value="UniProtKB-UniRule"/>
</dbReference>
<dbReference type="Gene3D" id="3.40.50.300">
    <property type="entry name" value="P-loop containing nucleotide triphosphate hydrolases"/>
    <property type="match status" value="1"/>
</dbReference>
<dbReference type="GO" id="GO:0000725">
    <property type="term" value="P:recombinational repair"/>
    <property type="evidence" value="ECO:0007669"/>
    <property type="project" value="TreeGrafter"/>
</dbReference>
<protein>
    <submittedName>
        <fullName evidence="7">ATP-dependent DNA helicase</fullName>
    </submittedName>
</protein>
<gene>
    <name evidence="7" type="ORF">DCP95_13535</name>
</gene>
<evidence type="ECO:0000256" key="4">
    <source>
        <dbReference type="ARBA" id="ARBA00022840"/>
    </source>
</evidence>
<feature type="domain" description="UvrD-like helicase ATP-binding" evidence="6">
    <location>
        <begin position="15"/>
        <end position="222"/>
    </location>
</feature>
<dbReference type="PANTHER" id="PTHR11070:SF55">
    <property type="entry name" value="DNA 3'-5' HELICASE"/>
    <property type="match status" value="1"/>
</dbReference>
<dbReference type="GO" id="GO:0016787">
    <property type="term" value="F:hydrolase activity"/>
    <property type="evidence" value="ECO:0007669"/>
    <property type="project" value="UniProtKB-UniRule"/>
</dbReference>
<feature type="binding site" evidence="5">
    <location>
        <begin position="36"/>
        <end position="43"/>
    </location>
    <ligand>
        <name>ATP</name>
        <dbReference type="ChEBI" id="CHEBI:30616"/>
    </ligand>
</feature>
<evidence type="ECO:0000256" key="5">
    <source>
        <dbReference type="PROSITE-ProRule" id="PRU00560"/>
    </source>
</evidence>
<dbReference type="InterPro" id="IPR000212">
    <property type="entry name" value="DNA_helicase_UvrD/REP"/>
</dbReference>
<dbReference type="PANTHER" id="PTHR11070">
    <property type="entry name" value="UVRD / RECB / PCRA DNA HELICASE FAMILY MEMBER"/>
    <property type="match status" value="1"/>
</dbReference>
<evidence type="ECO:0000259" key="6">
    <source>
        <dbReference type="PROSITE" id="PS51198"/>
    </source>
</evidence>
<dbReference type="EMBL" id="DMNG01000238">
    <property type="protein sequence ID" value="HAN25567.1"/>
    <property type="molecule type" value="Genomic_DNA"/>
</dbReference>
<reference evidence="7 8" key="1">
    <citation type="journal article" date="2018" name="Nat. Biotechnol.">
        <title>A standardized bacterial taxonomy based on genome phylogeny substantially revises the tree of life.</title>
        <authorList>
            <person name="Parks D.H."/>
            <person name="Chuvochina M."/>
            <person name="Waite D.W."/>
            <person name="Rinke C."/>
            <person name="Skarshewski A."/>
            <person name="Chaumeil P.A."/>
            <person name="Hugenholtz P."/>
        </authorList>
    </citation>
    <scope>NUCLEOTIDE SEQUENCE [LARGE SCALE GENOMIC DNA]</scope>
    <source>
        <strain evidence="7">UBA9152</strain>
    </source>
</reference>
<keyword evidence="4 5" id="KW-0067">ATP-binding</keyword>
<dbReference type="InterPro" id="IPR027417">
    <property type="entry name" value="P-loop_NTPase"/>
</dbReference>
<dbReference type="GO" id="GO:0043138">
    <property type="term" value="F:3'-5' DNA helicase activity"/>
    <property type="evidence" value="ECO:0007669"/>
    <property type="project" value="TreeGrafter"/>
</dbReference>
<name>A0A3C1KFW2_9MICO</name>
<evidence type="ECO:0000313" key="8">
    <source>
        <dbReference type="Proteomes" id="UP000257479"/>
    </source>
</evidence>
<proteinExistence type="predicted"/>
<organism evidence="7 8">
    <name type="scientific">Microbacterium ginsengisoli</name>
    <dbReference type="NCBI Taxonomy" id="400772"/>
    <lineage>
        <taxon>Bacteria</taxon>
        <taxon>Bacillati</taxon>
        <taxon>Actinomycetota</taxon>
        <taxon>Actinomycetes</taxon>
        <taxon>Micrococcales</taxon>
        <taxon>Microbacteriaceae</taxon>
        <taxon>Microbacterium</taxon>
    </lineage>
</organism>